<evidence type="ECO:0000256" key="6">
    <source>
        <dbReference type="SAM" id="Phobius"/>
    </source>
</evidence>
<gene>
    <name evidence="7" type="ORF">K668_00235</name>
</gene>
<dbReference type="AlphaFoldDB" id="A0A059XYB6"/>
<evidence type="ECO:0000256" key="3">
    <source>
        <dbReference type="ARBA" id="ARBA00022692"/>
    </source>
</evidence>
<dbReference type="PATRIC" id="fig|1316930.3.peg.49"/>
<dbReference type="EMBL" id="CP005933">
    <property type="protein sequence ID" value="AIA33639.1"/>
    <property type="molecule type" value="Genomic_DNA"/>
</dbReference>
<dbReference type="PANTHER" id="PTHR30213">
    <property type="entry name" value="INNER MEMBRANE PROTEIN YHJD"/>
    <property type="match status" value="1"/>
</dbReference>
<keyword evidence="5 6" id="KW-0472">Membrane</keyword>
<evidence type="ECO:0000256" key="4">
    <source>
        <dbReference type="ARBA" id="ARBA00022989"/>
    </source>
</evidence>
<dbReference type="Pfam" id="PF03631">
    <property type="entry name" value="Virul_fac_BrkB"/>
    <property type="match status" value="1"/>
</dbReference>
<dbReference type="HOGENOM" id="CLU_064714_0_0_14"/>
<dbReference type="InterPro" id="IPR017039">
    <property type="entry name" value="Virul_fac_BrkB"/>
</dbReference>
<reference evidence="7 8" key="1">
    <citation type="submission" date="2013-04" db="EMBL/GenBank/DDBJ databases">
        <authorList>
            <person name="Lin L."/>
            <person name="Zeng Z."/>
            <person name="Xie J."/>
            <person name="Luo L."/>
            <person name="Yang Z."/>
            <person name="Liang W."/>
            <person name="Lin H."/>
            <person name="Dong C."/>
            <person name="Sun Y."/>
        </authorList>
    </citation>
    <scope>NUCLEOTIDE SEQUENCE [LARGE SCALE GENOMIC DNA]</scope>
    <source>
        <strain evidence="7 8">CQ-W70</strain>
    </source>
</reference>
<evidence type="ECO:0000256" key="1">
    <source>
        <dbReference type="ARBA" id="ARBA00004651"/>
    </source>
</evidence>
<dbReference type="KEGG" id="mbq:K668_00235"/>
<sequence length="344" mass="39770">MKLYTNKNVKKMNRVYNRSLKRSLFSKNILTVKKAKRSLLEIVIKFFIKIVMLVAVPLSLRKNKNKLGELVGRVYKRFTSRDFVFIPVSFAFYSLVSFIPIILSVSVALSLIPGEFSTLFNNEILKRIIPGLDSFINSVPQTWNAKTFVLVITLFLASLFISSSGFGKFTYSINYIYKHETTGNYFFNRLKGFFIVIGIALFIFISALIYLSIYKLFGVHKASELGKNIYFYIVFSLYLMLNLYVGLSVLFKISPGFIVPWSSLLPGVLIASLPTMVFITIFGYLTSLIDYYKFGIFGIFMYIALLVSIMSYFMYLGIITNAAFYKTFYSRYTTPKKIWFRKFY</sequence>
<proteinExistence type="predicted"/>
<dbReference type="RefSeq" id="WP_013954512.1">
    <property type="nucleotide sequence ID" value="NZ_CP005933.1"/>
</dbReference>
<feature type="transmembrane region" description="Helical" evidence="6">
    <location>
        <begin position="263"/>
        <end position="285"/>
    </location>
</feature>
<feature type="transmembrane region" description="Helical" evidence="6">
    <location>
        <begin position="83"/>
        <end position="112"/>
    </location>
</feature>
<dbReference type="PANTHER" id="PTHR30213:SF0">
    <property type="entry name" value="UPF0761 MEMBRANE PROTEIN YIHY"/>
    <property type="match status" value="1"/>
</dbReference>
<comment type="subcellular location">
    <subcellularLocation>
        <location evidence="1">Cell membrane</location>
        <topology evidence="1">Multi-pass membrane protein</topology>
    </subcellularLocation>
</comment>
<dbReference type="GO" id="GO:0005886">
    <property type="term" value="C:plasma membrane"/>
    <property type="evidence" value="ECO:0007669"/>
    <property type="project" value="UniProtKB-SubCell"/>
</dbReference>
<feature type="transmembrane region" description="Helical" evidence="6">
    <location>
        <begin position="291"/>
        <end position="316"/>
    </location>
</feature>
<evidence type="ECO:0000256" key="2">
    <source>
        <dbReference type="ARBA" id="ARBA00022475"/>
    </source>
</evidence>
<accession>A0A059XYB6</accession>
<evidence type="ECO:0000256" key="5">
    <source>
        <dbReference type="ARBA" id="ARBA00023136"/>
    </source>
</evidence>
<keyword evidence="2" id="KW-1003">Cell membrane</keyword>
<feature type="transmembrane region" description="Helical" evidence="6">
    <location>
        <begin position="192"/>
        <end position="217"/>
    </location>
</feature>
<keyword evidence="4 6" id="KW-1133">Transmembrane helix</keyword>
<feature type="transmembrane region" description="Helical" evidence="6">
    <location>
        <begin position="148"/>
        <end position="171"/>
    </location>
</feature>
<evidence type="ECO:0000313" key="8">
    <source>
        <dbReference type="Proteomes" id="UP000027182"/>
    </source>
</evidence>
<evidence type="ECO:0000313" key="7">
    <source>
        <dbReference type="EMBL" id="AIA33639.1"/>
    </source>
</evidence>
<organism evidence="7 8">
    <name type="scientific">Mycoplasmopsis bovis CQ-W70</name>
    <dbReference type="NCBI Taxonomy" id="1316930"/>
    <lineage>
        <taxon>Bacteria</taxon>
        <taxon>Bacillati</taxon>
        <taxon>Mycoplasmatota</taxon>
        <taxon>Mycoplasmoidales</taxon>
        <taxon>Metamycoplasmataceae</taxon>
        <taxon>Mycoplasmopsis</taxon>
    </lineage>
</organism>
<name>A0A059XYB6_MYCBV</name>
<dbReference type="Proteomes" id="UP000027182">
    <property type="component" value="Chromosome"/>
</dbReference>
<keyword evidence="3 6" id="KW-0812">Transmembrane</keyword>
<feature type="transmembrane region" description="Helical" evidence="6">
    <location>
        <begin position="229"/>
        <end position="251"/>
    </location>
</feature>
<protein>
    <submittedName>
        <fullName evidence="7">Uncharacterized protein</fullName>
    </submittedName>
</protein>